<accession>T0R9T1</accession>
<dbReference type="InParanoid" id="T0R9T1"/>
<organism evidence="2 3">
    <name type="scientific">Saprolegnia diclina (strain VS20)</name>
    <dbReference type="NCBI Taxonomy" id="1156394"/>
    <lineage>
        <taxon>Eukaryota</taxon>
        <taxon>Sar</taxon>
        <taxon>Stramenopiles</taxon>
        <taxon>Oomycota</taxon>
        <taxon>Saprolegniomycetes</taxon>
        <taxon>Saprolegniales</taxon>
        <taxon>Saprolegniaceae</taxon>
        <taxon>Saprolegnia</taxon>
    </lineage>
</organism>
<dbReference type="eggNOG" id="ENOG502S8WE">
    <property type="taxonomic scope" value="Eukaryota"/>
</dbReference>
<reference evidence="2 3" key="1">
    <citation type="submission" date="2012-04" db="EMBL/GenBank/DDBJ databases">
        <title>The Genome Sequence of Saprolegnia declina VS20.</title>
        <authorList>
            <consortium name="The Broad Institute Genome Sequencing Platform"/>
            <person name="Russ C."/>
            <person name="Nusbaum C."/>
            <person name="Tyler B."/>
            <person name="van West P."/>
            <person name="Dieguez-Uribeondo J."/>
            <person name="de Bruijn I."/>
            <person name="Tripathy S."/>
            <person name="Jiang R."/>
            <person name="Young S.K."/>
            <person name="Zeng Q."/>
            <person name="Gargeya S."/>
            <person name="Fitzgerald M."/>
            <person name="Haas B."/>
            <person name="Abouelleil A."/>
            <person name="Alvarado L."/>
            <person name="Arachchi H.M."/>
            <person name="Berlin A."/>
            <person name="Chapman S.B."/>
            <person name="Goldberg J."/>
            <person name="Griggs A."/>
            <person name="Gujja S."/>
            <person name="Hansen M."/>
            <person name="Howarth C."/>
            <person name="Imamovic A."/>
            <person name="Larimer J."/>
            <person name="McCowen C."/>
            <person name="Montmayeur A."/>
            <person name="Murphy C."/>
            <person name="Neiman D."/>
            <person name="Pearson M."/>
            <person name="Priest M."/>
            <person name="Roberts A."/>
            <person name="Saif S."/>
            <person name="Shea T."/>
            <person name="Sisk P."/>
            <person name="Sykes S."/>
            <person name="Wortman J."/>
            <person name="Nusbaum C."/>
            <person name="Birren B."/>
        </authorList>
    </citation>
    <scope>NUCLEOTIDE SEQUENCE [LARGE SCALE GENOMIC DNA]</scope>
    <source>
        <strain evidence="2 3">VS20</strain>
    </source>
</reference>
<dbReference type="Proteomes" id="UP000030762">
    <property type="component" value="Unassembled WGS sequence"/>
</dbReference>
<dbReference type="GeneID" id="19956591"/>
<dbReference type="OrthoDB" id="73831at2759"/>
<evidence type="ECO:0000313" key="2">
    <source>
        <dbReference type="EMBL" id="EQC26277.1"/>
    </source>
</evidence>
<evidence type="ECO:0000256" key="1">
    <source>
        <dbReference type="SAM" id="MobiDB-lite"/>
    </source>
</evidence>
<dbReference type="RefSeq" id="XP_008620272.1">
    <property type="nucleotide sequence ID" value="XM_008622050.1"/>
</dbReference>
<evidence type="ECO:0000313" key="3">
    <source>
        <dbReference type="Proteomes" id="UP000030762"/>
    </source>
</evidence>
<dbReference type="AlphaFoldDB" id="T0R9T1"/>
<keyword evidence="3" id="KW-1185">Reference proteome</keyword>
<feature type="region of interest" description="Disordered" evidence="1">
    <location>
        <begin position="1"/>
        <end position="55"/>
    </location>
</feature>
<feature type="compositionally biased region" description="Basic residues" evidence="1">
    <location>
        <begin position="32"/>
        <end position="44"/>
    </location>
</feature>
<name>T0R9T1_SAPDV</name>
<gene>
    <name evidence="2" type="ORF">SDRG_15864</name>
</gene>
<sequence>MLVQPKPLVARGAAPAAVARPKKARSSLPRLPSHKPANRKKKSTTARSPPAPLPETVREMATRLLAAPAQGDDSCGSAKVRFNHYNKPFPIHNGVLQWKDIDDEYCFSFVYRGAYTRDVHTLFTKVAMHRDAAGDVFVGLVCTEQYEVVVEEDPIAGVGAPGLRISATPFMAPSHEPPVRSGNRATKLLTDELRHMAPSELGSEKARDLLQRRDLEDVLYT</sequence>
<dbReference type="EMBL" id="JH767235">
    <property type="protein sequence ID" value="EQC26277.1"/>
    <property type="molecule type" value="Genomic_DNA"/>
</dbReference>
<protein>
    <submittedName>
        <fullName evidence="2">Uncharacterized protein</fullName>
    </submittedName>
</protein>
<proteinExistence type="predicted"/>
<feature type="compositionally biased region" description="Low complexity" evidence="1">
    <location>
        <begin position="1"/>
        <end position="19"/>
    </location>
</feature>
<dbReference type="OMA" id="CTEQYEV"/>
<dbReference type="VEuPathDB" id="FungiDB:SDRG_15864"/>